<dbReference type="Proteomes" id="UP001444625">
    <property type="component" value="Unassembled WGS sequence"/>
</dbReference>
<dbReference type="InterPro" id="IPR044051">
    <property type="entry name" value="Prophage_tail_N"/>
</dbReference>
<evidence type="ECO:0000313" key="4">
    <source>
        <dbReference type="Proteomes" id="UP001444625"/>
    </source>
</evidence>
<reference evidence="3 4" key="1">
    <citation type="submission" date="2024-05" db="EMBL/GenBank/DDBJ databases">
        <authorList>
            <person name="Haq I."/>
            <person name="Ullah Z."/>
            <person name="Ahmad R."/>
            <person name="Li M."/>
            <person name="Tong Y."/>
        </authorList>
    </citation>
    <scope>NUCLEOTIDE SEQUENCE [LARGE SCALE GENOMIC DNA]</scope>
    <source>
        <strain evidence="3 4">16A2E</strain>
    </source>
</reference>
<proteinExistence type="predicted"/>
<gene>
    <name evidence="3" type="ORF">ABC228_00665</name>
</gene>
<protein>
    <submittedName>
        <fullName evidence="3">Phage tail protein</fullName>
    </submittedName>
</protein>
<evidence type="ECO:0000313" key="3">
    <source>
        <dbReference type="EMBL" id="MEN2765687.1"/>
    </source>
</evidence>
<dbReference type="Pfam" id="PF18994">
    <property type="entry name" value="Prophage_tailD1"/>
    <property type="match status" value="1"/>
</dbReference>
<keyword evidence="4" id="KW-1185">Reference proteome</keyword>
<dbReference type="InterPro" id="IPR030392">
    <property type="entry name" value="S74_ICA"/>
</dbReference>
<dbReference type="Pfam" id="PF06605">
    <property type="entry name" value="Prophage_tail"/>
    <property type="match status" value="1"/>
</dbReference>
<sequence>MIIVKDLLQNEEALTDFNEFTRVRKVNGEKTVSMTVIPSGNNEYSYPMVEEESTVIHDDEEYIIKKMSERSVGKRTIKRIDAVHKFYVDLINKQQSKIHNGSITFNNYMNLVFDGTGYSFLAEDAFGAEEFENLGNDTRLALLAKGLERFEAELELVGTQVRFKKRIGNDTDFQFRYGHNIKTIERSVDTTNLTTIIHGKWKDGTELTYRSPNADIFGEIEAPLFTDERFKSKSTRLEAMKKSLNDTPEFSIIIDFADLRAAGYPYTVPNEGDSVFVIYEPMNDLLIETRILEINEKFDANLKPIKTTVTLANYKKTFAGTMFNNVQKQLRKITNDDGMIKYDVLDEAVRIATEALQSAQTELIFDNGIIARDKNDPNKIVLFNSAGIGISEDGGQTFNTAMTGEGVVADVITAGILRGIVIQGVEINGSEFNTIGSSSDVIRIVDGTLVSKSGDDQTTLNSGTFEIKTKYSNGYGRLLISPQGFQFFAGETEDSINRYLGNFTFAIGPNYSDWVTKIFSTGEISTNDNMYANDFITNSTEDIKQDIEKWEENILEVIKNADLCKYRLRADVEKGIDHWKYGFVLGQKFNTPGHVLSDSGSAIAQYSMNSLSIKGIKDLITENEQRKVENEQLKSKIAELKTLVSELTNRIVAIENAK</sequence>
<evidence type="ECO:0000256" key="1">
    <source>
        <dbReference type="SAM" id="Coils"/>
    </source>
</evidence>
<dbReference type="PROSITE" id="PS51688">
    <property type="entry name" value="ICA"/>
    <property type="match status" value="1"/>
</dbReference>
<feature type="domain" description="Peptidase S74" evidence="2">
    <location>
        <begin position="539"/>
        <end position="637"/>
    </location>
</feature>
<name>A0ABU9XFP5_9BACI</name>
<dbReference type="EMBL" id="JBDIML010000001">
    <property type="protein sequence ID" value="MEN2765687.1"/>
    <property type="molecule type" value="Genomic_DNA"/>
</dbReference>
<keyword evidence="1" id="KW-0175">Coiled coil</keyword>
<dbReference type="Gene3D" id="6.20.110.10">
    <property type="match status" value="1"/>
</dbReference>
<dbReference type="InterPro" id="IPR010572">
    <property type="entry name" value="Tail_dom"/>
</dbReference>
<feature type="coiled-coil region" evidence="1">
    <location>
        <begin position="616"/>
        <end position="657"/>
    </location>
</feature>
<accession>A0ABU9XFP5</accession>
<dbReference type="RefSeq" id="WP_345823162.1">
    <property type="nucleotide sequence ID" value="NZ_JBDIML010000001.1"/>
</dbReference>
<comment type="caution">
    <text evidence="3">The sequence shown here is derived from an EMBL/GenBank/DDBJ whole genome shotgun (WGS) entry which is preliminary data.</text>
</comment>
<evidence type="ECO:0000259" key="2">
    <source>
        <dbReference type="PROSITE" id="PS51688"/>
    </source>
</evidence>
<organism evidence="3 4">
    <name type="scientific">Ornithinibacillus xuwenensis</name>
    <dbReference type="NCBI Taxonomy" id="3144668"/>
    <lineage>
        <taxon>Bacteria</taxon>
        <taxon>Bacillati</taxon>
        <taxon>Bacillota</taxon>
        <taxon>Bacilli</taxon>
        <taxon>Bacillales</taxon>
        <taxon>Bacillaceae</taxon>
        <taxon>Ornithinibacillus</taxon>
    </lineage>
</organism>
<dbReference type="Gene3D" id="3.55.50.40">
    <property type="match status" value="1"/>
</dbReference>